<dbReference type="EMBL" id="MBGM01000017">
    <property type="protein sequence ID" value="PDW29347.1"/>
    <property type="molecule type" value="Genomic_DNA"/>
</dbReference>
<evidence type="ECO:0000313" key="4">
    <source>
        <dbReference type="Proteomes" id="UP000220469"/>
    </source>
</evidence>
<comment type="caution">
    <text evidence="3">The sequence shown here is derived from an EMBL/GenBank/DDBJ whole genome shotgun (WGS) entry which is preliminary data.</text>
</comment>
<accession>A0AB73QPE6</accession>
<evidence type="ECO:0000313" key="3">
    <source>
        <dbReference type="EMBL" id="PDW29347.1"/>
    </source>
</evidence>
<organism evidence="3 4">
    <name type="scientific">Helicobacter pylori</name>
    <name type="common">Campylobacter pylori</name>
    <dbReference type="NCBI Taxonomy" id="210"/>
    <lineage>
        <taxon>Bacteria</taxon>
        <taxon>Pseudomonadati</taxon>
        <taxon>Campylobacterota</taxon>
        <taxon>Epsilonproteobacteria</taxon>
        <taxon>Campylobacterales</taxon>
        <taxon>Helicobacteraceae</taxon>
        <taxon>Helicobacter</taxon>
    </lineage>
</organism>
<evidence type="ECO:0000256" key="2">
    <source>
        <dbReference type="SAM" id="Phobius"/>
    </source>
</evidence>
<keyword evidence="2" id="KW-0472">Membrane</keyword>
<reference evidence="3 4" key="1">
    <citation type="journal article" date="2017" name="Gut Pathog.">
        <title>Phylogenomics of Colombian Helicobacter pylori isolates.</title>
        <authorList>
            <person name="Gutierrez-Escobar A.J."/>
            <person name="Trujillo E."/>
            <person name="Acevedo O."/>
            <person name="Bravo M.M."/>
        </authorList>
    </citation>
    <scope>NUCLEOTIDE SEQUENCE [LARGE SCALE GENOMIC DNA]</scope>
    <source>
        <strain evidence="3 4">3076</strain>
    </source>
</reference>
<evidence type="ECO:0000256" key="1">
    <source>
        <dbReference type="SAM" id="MobiDB-lite"/>
    </source>
</evidence>
<protein>
    <submittedName>
        <fullName evidence="3">Uncharacterized protein</fullName>
    </submittedName>
</protein>
<name>A0AB73QPE6_HELPX</name>
<keyword evidence="2" id="KW-0812">Transmembrane</keyword>
<feature type="region of interest" description="Disordered" evidence="1">
    <location>
        <begin position="53"/>
        <end position="76"/>
    </location>
</feature>
<keyword evidence="2" id="KW-1133">Transmembrane helix</keyword>
<dbReference type="Proteomes" id="UP000220469">
    <property type="component" value="Unassembled WGS sequence"/>
</dbReference>
<feature type="compositionally biased region" description="Basic residues" evidence="1">
    <location>
        <begin position="57"/>
        <end position="76"/>
    </location>
</feature>
<feature type="transmembrane region" description="Helical" evidence="2">
    <location>
        <begin position="16"/>
        <end position="35"/>
    </location>
</feature>
<gene>
    <name evidence="3" type="ORF">BB451_07845</name>
</gene>
<proteinExistence type="predicted"/>
<dbReference type="AlphaFoldDB" id="A0AB73QPE6"/>
<sequence>MRTLSKDIKLFKKLDFRSYVMTLSFILSLQVLFCFQTRFLKTLKPLNKTIKPQIKTTKNKKNEKKQQKNKALKYNQ</sequence>